<dbReference type="Gene3D" id="3.40.50.150">
    <property type="entry name" value="Vaccinia Virus protein VP39"/>
    <property type="match status" value="1"/>
</dbReference>
<dbReference type="PANTHER" id="PTHR39963">
    <property type="entry name" value="SLL0983 PROTEIN"/>
    <property type="match status" value="1"/>
</dbReference>
<evidence type="ECO:0000259" key="1">
    <source>
        <dbReference type="Pfam" id="PF05430"/>
    </source>
</evidence>
<reference evidence="2 3" key="1">
    <citation type="submission" date="2017-10" db="EMBL/GenBank/DDBJ databases">
        <title>Genomics of the genus Arcobacter.</title>
        <authorList>
            <person name="Perez-Cataluna A."/>
            <person name="Figueras M.J."/>
        </authorList>
    </citation>
    <scope>NUCLEOTIDE SEQUENCE [LARGE SCALE GENOMIC DNA]</scope>
    <source>
        <strain evidence="2 3">F26</strain>
    </source>
</reference>
<dbReference type="EMBL" id="PDJZ01000003">
    <property type="protein sequence ID" value="RXJ85141.1"/>
    <property type="molecule type" value="Genomic_DNA"/>
</dbReference>
<feature type="domain" description="MnmC-like methyltransferase" evidence="1">
    <location>
        <begin position="118"/>
        <end position="221"/>
    </location>
</feature>
<dbReference type="AlphaFoldDB" id="A0A4Q0ZJ56"/>
<organism evidence="2 3">
    <name type="scientific">Arcobacter cloacae</name>
    <dbReference type="NCBI Taxonomy" id="1054034"/>
    <lineage>
        <taxon>Bacteria</taxon>
        <taxon>Pseudomonadati</taxon>
        <taxon>Campylobacterota</taxon>
        <taxon>Epsilonproteobacteria</taxon>
        <taxon>Campylobacterales</taxon>
        <taxon>Arcobacteraceae</taxon>
        <taxon>Arcobacter</taxon>
    </lineage>
</organism>
<gene>
    <name evidence="2" type="ORF">CRU90_04065</name>
</gene>
<dbReference type="PANTHER" id="PTHR39963:SF1">
    <property type="entry name" value="MNMC-LIKE METHYLTRANSFERASE DOMAIN-CONTAINING PROTEIN"/>
    <property type="match status" value="1"/>
</dbReference>
<dbReference type="Pfam" id="PF05430">
    <property type="entry name" value="Methyltransf_30"/>
    <property type="match status" value="1"/>
</dbReference>
<comment type="caution">
    <text evidence="2">The sequence shown here is derived from an EMBL/GenBank/DDBJ whole genome shotgun (WGS) entry which is preliminary data.</text>
</comment>
<dbReference type="RefSeq" id="WP_128986003.1">
    <property type="nucleotide sequence ID" value="NZ_PDJZ01000003.1"/>
</dbReference>
<dbReference type="SUPFAM" id="SSF53335">
    <property type="entry name" value="S-adenosyl-L-methionine-dependent methyltransferases"/>
    <property type="match status" value="1"/>
</dbReference>
<dbReference type="Proteomes" id="UP000290870">
    <property type="component" value="Unassembled WGS sequence"/>
</dbReference>
<evidence type="ECO:0000313" key="2">
    <source>
        <dbReference type="EMBL" id="RXJ85141.1"/>
    </source>
</evidence>
<accession>A0A4Q0ZJ56</accession>
<proteinExistence type="predicted"/>
<sequence>MQDNQNSIVATKDGSNTLFSKLYNQHYHNPDDGAINEALTKHIIPAFTYHQNKKELTILDICFGIGYNTFSTIYYVIKNNLDVKLNFYSPELDGNLVKSLENFEFPKEFEDIRHIIKSIAKNNKYEDEKIKIEIFIGDARKYIKILKENSFDIVFQDAFSSEVNFELWTKEYFDDIYKLAKDNFIMSSYAVATPIRLSMYEAKFFIYQHIPTKRKITIATKTKQNIIGKYIDMELKKQRNQEANALYDK</sequence>
<protein>
    <recommendedName>
        <fullName evidence="1">MnmC-like methyltransferase domain-containing protein</fullName>
    </recommendedName>
</protein>
<dbReference type="InterPro" id="IPR008471">
    <property type="entry name" value="MnmC-like_methylTransf"/>
</dbReference>
<dbReference type="GO" id="GO:0016645">
    <property type="term" value="F:oxidoreductase activity, acting on the CH-NH group of donors"/>
    <property type="evidence" value="ECO:0007669"/>
    <property type="project" value="InterPro"/>
</dbReference>
<name>A0A4Q0ZJ56_9BACT</name>
<dbReference type="InterPro" id="IPR029063">
    <property type="entry name" value="SAM-dependent_MTases_sf"/>
</dbReference>
<dbReference type="OrthoDB" id="9786494at2"/>
<evidence type="ECO:0000313" key="3">
    <source>
        <dbReference type="Proteomes" id="UP000290870"/>
    </source>
</evidence>